<evidence type="ECO:0000313" key="11">
    <source>
        <dbReference type="EMBL" id="CAF0961336.1"/>
    </source>
</evidence>
<dbReference type="AlphaFoldDB" id="A0A814DWJ0"/>
<dbReference type="PANTHER" id="PTHR23074:SF83">
    <property type="entry name" value="VACUOLAR PROTEIN SORTING-ASSOCIATED PROTEIN 4A"/>
    <property type="match status" value="1"/>
</dbReference>
<dbReference type="Pfam" id="PF04212">
    <property type="entry name" value="MIT"/>
    <property type="match status" value="2"/>
</dbReference>
<evidence type="ECO:0000256" key="5">
    <source>
        <dbReference type="ARBA" id="ARBA00022840"/>
    </source>
</evidence>
<accession>A0A814DWJ0</accession>
<keyword evidence="12" id="KW-1185">Reference proteome</keyword>
<organism evidence="11 12">
    <name type="scientific">Adineta steineri</name>
    <dbReference type="NCBI Taxonomy" id="433720"/>
    <lineage>
        <taxon>Eukaryota</taxon>
        <taxon>Metazoa</taxon>
        <taxon>Spiralia</taxon>
        <taxon>Gnathifera</taxon>
        <taxon>Rotifera</taxon>
        <taxon>Eurotatoria</taxon>
        <taxon>Bdelloidea</taxon>
        <taxon>Adinetida</taxon>
        <taxon>Adinetidae</taxon>
        <taxon>Adineta</taxon>
    </lineage>
</organism>
<evidence type="ECO:0000256" key="1">
    <source>
        <dbReference type="ARBA" id="ARBA00004481"/>
    </source>
</evidence>
<evidence type="ECO:0000256" key="4">
    <source>
        <dbReference type="ARBA" id="ARBA00022753"/>
    </source>
</evidence>
<keyword evidence="4" id="KW-0967">Endosome</keyword>
<name>A0A814DWJ0_9BILA</name>
<keyword evidence="3" id="KW-0547">Nucleotide-binding</keyword>
<keyword evidence="5" id="KW-0067">ATP-binding</keyword>
<dbReference type="InterPro" id="IPR036181">
    <property type="entry name" value="MIT_dom_sf"/>
</dbReference>
<evidence type="ECO:0000256" key="7">
    <source>
        <dbReference type="SAM" id="Coils"/>
    </source>
</evidence>
<dbReference type="Proteomes" id="UP000663832">
    <property type="component" value="Unassembled WGS sequence"/>
</dbReference>
<dbReference type="EMBL" id="CAJNOM010000064">
    <property type="protein sequence ID" value="CAF0961336.1"/>
    <property type="molecule type" value="Genomic_DNA"/>
</dbReference>
<feature type="domain" description="AAA+ ATPase" evidence="9">
    <location>
        <begin position="156"/>
        <end position="291"/>
    </location>
</feature>
<proteinExistence type="inferred from homology"/>
<dbReference type="Pfam" id="PF00004">
    <property type="entry name" value="AAA"/>
    <property type="match status" value="2"/>
</dbReference>
<dbReference type="InterPro" id="IPR003960">
    <property type="entry name" value="ATPase_AAA_CS"/>
</dbReference>
<dbReference type="GO" id="GO:0005524">
    <property type="term" value="F:ATP binding"/>
    <property type="evidence" value="ECO:0007669"/>
    <property type="project" value="UniProtKB-KW"/>
</dbReference>
<comment type="similarity">
    <text evidence="2">Belongs to the AAA ATPase family.</text>
</comment>
<dbReference type="Pfam" id="PF09336">
    <property type="entry name" value="Vps4_C"/>
    <property type="match status" value="1"/>
</dbReference>
<feature type="domain" description="AAA+ ATPase" evidence="9">
    <location>
        <begin position="551"/>
        <end position="686"/>
    </location>
</feature>
<evidence type="ECO:0000256" key="6">
    <source>
        <dbReference type="ARBA" id="ARBA00023136"/>
    </source>
</evidence>
<evidence type="ECO:0008006" key="13">
    <source>
        <dbReference type="Google" id="ProtNLM"/>
    </source>
</evidence>
<dbReference type="GO" id="GO:0007033">
    <property type="term" value="P:vacuole organization"/>
    <property type="evidence" value="ECO:0007669"/>
    <property type="project" value="TreeGrafter"/>
</dbReference>
<dbReference type="InterPro" id="IPR041569">
    <property type="entry name" value="AAA_lid_3"/>
</dbReference>
<dbReference type="PROSITE" id="PS00674">
    <property type="entry name" value="AAA"/>
    <property type="match status" value="1"/>
</dbReference>
<dbReference type="InterPro" id="IPR015415">
    <property type="entry name" value="Spast_Vps4_C"/>
</dbReference>
<dbReference type="Gene3D" id="3.40.50.300">
    <property type="entry name" value="P-loop containing nucleotide triphosphate hydrolases"/>
    <property type="match status" value="2"/>
</dbReference>
<dbReference type="InterPro" id="IPR027417">
    <property type="entry name" value="P-loop_NTPase"/>
</dbReference>
<feature type="coiled-coil region" evidence="7">
    <location>
        <begin position="82"/>
        <end position="109"/>
    </location>
</feature>
<dbReference type="Gene3D" id="1.20.58.80">
    <property type="entry name" value="Phosphotransferase system, lactose/cellobiose-type IIA subunit"/>
    <property type="match status" value="2"/>
</dbReference>
<dbReference type="Gene3D" id="1.10.8.60">
    <property type="match status" value="2"/>
</dbReference>
<evidence type="ECO:0000256" key="3">
    <source>
        <dbReference type="ARBA" id="ARBA00022741"/>
    </source>
</evidence>
<evidence type="ECO:0000259" key="10">
    <source>
        <dbReference type="SMART" id="SM00745"/>
    </source>
</evidence>
<dbReference type="SMART" id="SM00382">
    <property type="entry name" value="AAA"/>
    <property type="match status" value="2"/>
</dbReference>
<dbReference type="GO" id="GO:0016887">
    <property type="term" value="F:ATP hydrolysis activity"/>
    <property type="evidence" value="ECO:0007669"/>
    <property type="project" value="InterPro"/>
</dbReference>
<dbReference type="GO" id="GO:0010008">
    <property type="term" value="C:endosome membrane"/>
    <property type="evidence" value="ECO:0007669"/>
    <property type="project" value="UniProtKB-SubCell"/>
</dbReference>
<dbReference type="FunFam" id="1.10.8.60:FF:000015">
    <property type="entry name" value="vacuolar protein sorting-associated protein 4A"/>
    <property type="match status" value="1"/>
</dbReference>
<feature type="domain" description="MIT" evidence="10">
    <location>
        <begin position="390"/>
        <end position="468"/>
    </location>
</feature>
<dbReference type="InterPro" id="IPR003593">
    <property type="entry name" value="AAA+_ATPase"/>
</dbReference>
<dbReference type="Pfam" id="PF17862">
    <property type="entry name" value="AAA_lid_3"/>
    <property type="match status" value="2"/>
</dbReference>
<keyword evidence="6" id="KW-0472">Membrane</keyword>
<reference evidence="11" key="1">
    <citation type="submission" date="2021-02" db="EMBL/GenBank/DDBJ databases">
        <authorList>
            <person name="Nowell W R."/>
        </authorList>
    </citation>
    <scope>NUCLEOTIDE SEQUENCE</scope>
</reference>
<evidence type="ECO:0000256" key="8">
    <source>
        <dbReference type="SAM" id="MobiDB-lite"/>
    </source>
</evidence>
<dbReference type="SUPFAM" id="SSF116846">
    <property type="entry name" value="MIT domain"/>
    <property type="match status" value="2"/>
</dbReference>
<dbReference type="InterPro" id="IPR003959">
    <property type="entry name" value="ATPase_AAA_core"/>
</dbReference>
<dbReference type="PANTHER" id="PTHR23074">
    <property type="entry name" value="AAA DOMAIN-CONTAINING"/>
    <property type="match status" value="1"/>
</dbReference>
<keyword evidence="7" id="KW-0175">Coiled coil</keyword>
<dbReference type="InterPro" id="IPR007330">
    <property type="entry name" value="MIT_dom"/>
</dbReference>
<dbReference type="FunFam" id="3.40.50.300:FF:000043">
    <property type="entry name" value="Vacuolar protein sorting-associated protein 4"/>
    <property type="match status" value="1"/>
</dbReference>
<comment type="subcellular location">
    <subcellularLocation>
        <location evidence="1">Endosome membrane</location>
        <topology evidence="1">Peripheral membrane protein</topology>
    </subcellularLocation>
</comment>
<dbReference type="SUPFAM" id="SSF52540">
    <property type="entry name" value="P-loop containing nucleoside triphosphate hydrolases"/>
    <property type="match status" value="2"/>
</dbReference>
<dbReference type="GO" id="GO:0016197">
    <property type="term" value="P:endosomal transport"/>
    <property type="evidence" value="ECO:0007669"/>
    <property type="project" value="TreeGrafter"/>
</dbReference>
<dbReference type="OrthoDB" id="29072at2759"/>
<evidence type="ECO:0000259" key="9">
    <source>
        <dbReference type="SMART" id="SM00382"/>
    </source>
</evidence>
<gene>
    <name evidence="11" type="ORF">QVE165_LOCUS12771</name>
</gene>
<evidence type="ECO:0000256" key="2">
    <source>
        <dbReference type="ARBA" id="ARBA00006914"/>
    </source>
</evidence>
<feature type="region of interest" description="Disordered" evidence="8">
    <location>
        <begin position="470"/>
        <end position="500"/>
    </location>
</feature>
<dbReference type="SMART" id="SM00745">
    <property type="entry name" value="MIT"/>
    <property type="match status" value="2"/>
</dbReference>
<sequence>MNIDLTNIIEKGEQYVVQAVFQDEASNYELARQAYMAAVDCFIHATKYGIMKEELKQHIHGNVEKYMKRAEEIKRMMENETLIDDTKDYENLKDKINNLDIEESTYDENLTQNTIVTDSKVTFDDVIGLAFAKTVLLESVILPAKYPKLFQDKCKLSTSVLLYGSVGIGKTYLATSIANECKVKLISLNAWELQSKFIAEPEKLIRKIFELAHQQQPSILFIDDIDSLSKQNTDTDDDRFQRIKTEFLIQIENIEKGNTNTFLIATSTKPFELDATIQRKFEKRIYIPLPDINERVAMLKKTFDSNINHTINENEWIELAEKTENYSPADITVICHEAVMAPIRQLVSATHFKQTANPESNGPPQLWFICSSDDADAKFLITFTIMSSGQSDYIQKGIRSAEQATAEDKAQNYAAAAQHYMTAADWLMQAMKYGGAMNAQMKQTIRPKIESYVKRAEEIKEILKKGPVKKKAVADSANGRGGSSKDNKGEDDDNDDPDKRRMMQKFEGAIVTDPNVSFADVIGLEQAKEALKEAVILPVKFPQLFQGKRKPWAGILLYGPPGTGKSYLAKAIATECKSTFISVSSSDLLSKWLGESEKGVKTLFELARARQPCIVFIDEIDALCGQRSDTESESSRRVKTEFLVQMQGVGTDNNGVLVLAATNIPWSLDTAIRRRFEKRIYIPLPGINERAAMFKTHLGTNTFHTVKDNEWMELAQRSEHYSGADIAVVCREALLRPIRRLGTATHFKKVQNPKPDGPRIQWLACSPGDPAAEAITLDKINSEELCEPPVSIADMLAALNTQKPTVGEKDLLLQKKFTEEFGQEGS</sequence>
<protein>
    <recommendedName>
        <fullName evidence="13">Vesicle-fusing ATPase</fullName>
    </recommendedName>
</protein>
<feature type="domain" description="MIT" evidence="10">
    <location>
        <begin position="5"/>
        <end position="84"/>
    </location>
</feature>
<dbReference type="InterPro" id="IPR050304">
    <property type="entry name" value="MT-severing_AAA_ATPase"/>
</dbReference>
<evidence type="ECO:0000313" key="12">
    <source>
        <dbReference type="Proteomes" id="UP000663832"/>
    </source>
</evidence>
<comment type="caution">
    <text evidence="11">The sequence shown here is derived from an EMBL/GenBank/DDBJ whole genome shotgun (WGS) entry which is preliminary data.</text>
</comment>